<dbReference type="PROSITE" id="PS51257">
    <property type="entry name" value="PROKAR_LIPOPROTEIN"/>
    <property type="match status" value="1"/>
</dbReference>
<dbReference type="Proteomes" id="UP000092086">
    <property type="component" value="Unassembled WGS sequence"/>
</dbReference>
<evidence type="ECO:0008006" key="6">
    <source>
        <dbReference type="Google" id="ProtNLM"/>
    </source>
</evidence>
<gene>
    <name evidence="4" type="ORF">A5672_09375</name>
</gene>
<feature type="compositionally biased region" description="Low complexity" evidence="2">
    <location>
        <begin position="26"/>
        <end position="53"/>
    </location>
</feature>
<evidence type="ECO:0000313" key="5">
    <source>
        <dbReference type="Proteomes" id="UP000092086"/>
    </source>
</evidence>
<feature type="signal peptide" evidence="3">
    <location>
        <begin position="1"/>
        <end position="21"/>
    </location>
</feature>
<dbReference type="AlphaFoldDB" id="A0ABD6P7E3"/>
<organism evidence="4 5">
    <name type="scientific">Mycobacterium alsense</name>
    <dbReference type="NCBI Taxonomy" id="324058"/>
    <lineage>
        <taxon>Bacteria</taxon>
        <taxon>Bacillati</taxon>
        <taxon>Actinomycetota</taxon>
        <taxon>Actinomycetes</taxon>
        <taxon>Mycobacteriales</taxon>
        <taxon>Mycobacteriaceae</taxon>
        <taxon>Mycobacterium</taxon>
    </lineage>
</organism>
<dbReference type="Pfam" id="PF10738">
    <property type="entry name" value="Lpp-LpqN"/>
    <property type="match status" value="1"/>
</dbReference>
<evidence type="ECO:0000256" key="2">
    <source>
        <dbReference type="SAM" id="MobiDB-lite"/>
    </source>
</evidence>
<feature type="region of interest" description="Disordered" evidence="2">
    <location>
        <begin position="22"/>
        <end position="57"/>
    </location>
</feature>
<reference evidence="4 5" key="1">
    <citation type="submission" date="2016-06" db="EMBL/GenBank/DDBJ databases">
        <authorList>
            <person name="Sutton G."/>
            <person name="Brinkac L."/>
            <person name="Sanka R."/>
            <person name="Adams M."/>
            <person name="Lau E."/>
            <person name="Sam S."/>
            <person name="Sreng N."/>
            <person name="Him V."/>
            <person name="Kerleguer A."/>
            <person name="Cheng S."/>
        </authorList>
    </citation>
    <scope>NUCLEOTIDE SEQUENCE [LARGE SCALE GENOMIC DNA]</scope>
    <source>
        <strain evidence="4 5">E2978</strain>
    </source>
</reference>
<proteinExistence type="predicted"/>
<feature type="chain" id="PRO_5044774792" description="Lipoprotein LpqN" evidence="3">
    <location>
        <begin position="22"/>
        <end position="224"/>
    </location>
</feature>
<dbReference type="EMBL" id="LZIT01000038">
    <property type="protein sequence ID" value="OBG45167.1"/>
    <property type="molecule type" value="Genomic_DNA"/>
</dbReference>
<dbReference type="InterPro" id="IPR019674">
    <property type="entry name" value="Lipoprotein_LpqN/LpqT-like"/>
</dbReference>
<evidence type="ECO:0000313" key="4">
    <source>
        <dbReference type="EMBL" id="OBG45167.1"/>
    </source>
</evidence>
<name>A0ABD6P7E3_9MYCO</name>
<protein>
    <recommendedName>
        <fullName evidence="6">Lipoprotein LpqN</fullName>
    </recommendedName>
</protein>
<keyword evidence="1 3" id="KW-0732">Signal</keyword>
<accession>A0ABD6P7E3</accession>
<dbReference type="RefSeq" id="WP_068206557.1">
    <property type="nucleotide sequence ID" value="NZ_LZIT01000038.1"/>
</dbReference>
<evidence type="ECO:0000256" key="3">
    <source>
        <dbReference type="SAM" id="SignalP"/>
    </source>
</evidence>
<dbReference type="Gene3D" id="3.40.1000.10">
    <property type="entry name" value="Mog1/PsbP, alpha/beta/alpha sandwich"/>
    <property type="match status" value="1"/>
</dbReference>
<sequence length="224" mass="23240">MKHLTAATITVALSLALVACGSENQSSPSTSTSASTSTTTSKSTAATTSTPAAQVGPTIADYVRDNHIDETPIHHGDPAPKVDLPVPSGWRINQNANTSYGGIVLAQPANPSDPPTISALYSKLTGDVDPDKIIQYAPNELLGLPGYQGSGPGRATTLNGFAAWQLKGTYRKDGKTRAVAQKTVVIPSDGAVFVLQLNADSPQSDEGPLMEATTIIDDQTTITP</sequence>
<comment type="caution">
    <text evidence="4">The sequence shown here is derived from an EMBL/GenBank/DDBJ whole genome shotgun (WGS) entry which is preliminary data.</text>
</comment>
<evidence type="ECO:0000256" key="1">
    <source>
        <dbReference type="ARBA" id="ARBA00022729"/>
    </source>
</evidence>